<keyword evidence="2" id="KW-1185">Reference proteome</keyword>
<proteinExistence type="predicted"/>
<organism evidence="1 2">
    <name type="scientific">Acetivibrio clariflavus (strain DSM 19732 / NBRC 101661 / EBR45)</name>
    <name type="common">Clostridium clariflavum</name>
    <dbReference type="NCBI Taxonomy" id="720554"/>
    <lineage>
        <taxon>Bacteria</taxon>
        <taxon>Bacillati</taxon>
        <taxon>Bacillota</taxon>
        <taxon>Clostridia</taxon>
        <taxon>Eubacteriales</taxon>
        <taxon>Oscillospiraceae</taxon>
        <taxon>Acetivibrio</taxon>
    </lineage>
</organism>
<dbReference type="SFLD" id="SFLDG01129">
    <property type="entry name" value="C1.5:_HAD__Beta-PGM__Phosphata"/>
    <property type="match status" value="1"/>
</dbReference>
<gene>
    <name evidence="1" type="ordered locus">Clocl_3524</name>
</gene>
<dbReference type="PANTHER" id="PTHR18901">
    <property type="entry name" value="2-DEOXYGLUCOSE-6-PHOSPHATE PHOSPHATASE 2"/>
    <property type="match status" value="1"/>
</dbReference>
<dbReference type="Gene3D" id="3.40.50.1000">
    <property type="entry name" value="HAD superfamily/HAD-like"/>
    <property type="match status" value="1"/>
</dbReference>
<dbReference type="SFLD" id="SFLDS00003">
    <property type="entry name" value="Haloacid_Dehalogenase"/>
    <property type="match status" value="1"/>
</dbReference>
<dbReference type="InterPro" id="IPR023214">
    <property type="entry name" value="HAD_sf"/>
</dbReference>
<dbReference type="PANTHER" id="PTHR18901:SF38">
    <property type="entry name" value="PSEUDOURIDINE-5'-PHOSPHATASE"/>
    <property type="match status" value="1"/>
</dbReference>
<reference evidence="2" key="1">
    <citation type="submission" date="2011-12" db="EMBL/GenBank/DDBJ databases">
        <title>Complete sequence of Clostridium clariflavum DSM 19732.</title>
        <authorList>
            <consortium name="US DOE Joint Genome Institute"/>
            <person name="Lucas S."/>
            <person name="Han J."/>
            <person name="Lapidus A."/>
            <person name="Cheng J.-F."/>
            <person name="Goodwin L."/>
            <person name="Pitluck S."/>
            <person name="Peters L."/>
            <person name="Teshima H."/>
            <person name="Detter J.C."/>
            <person name="Han C."/>
            <person name="Tapia R."/>
            <person name="Land M."/>
            <person name="Hauser L."/>
            <person name="Kyrpides N."/>
            <person name="Ivanova N."/>
            <person name="Pagani I."/>
            <person name="Kitzmiller T."/>
            <person name="Lynd L."/>
            <person name="Izquierdo J."/>
            <person name="Woyke T."/>
        </authorList>
    </citation>
    <scope>NUCLEOTIDE SEQUENCE [LARGE SCALE GENOMIC DNA]</scope>
    <source>
        <strain evidence="2">DSM 19732 / NBRC 101661 / EBR45</strain>
    </source>
</reference>
<reference evidence="1 2" key="2">
    <citation type="journal article" date="2012" name="Stand. Genomic Sci.">
        <title>Complete Genome Sequence of Clostridium clariflavum DSM 19732.</title>
        <authorList>
            <person name="Izquierdo J.A."/>
            <person name="Goodwin L."/>
            <person name="Davenport K.W."/>
            <person name="Teshima H."/>
            <person name="Bruce D."/>
            <person name="Detter C."/>
            <person name="Tapia R."/>
            <person name="Han S."/>
            <person name="Land M."/>
            <person name="Hauser L."/>
            <person name="Jeffries C.D."/>
            <person name="Han J."/>
            <person name="Pitluck S."/>
            <person name="Nolan M."/>
            <person name="Chen A."/>
            <person name="Huntemann M."/>
            <person name="Mavromatis K."/>
            <person name="Mikhailova N."/>
            <person name="Liolios K."/>
            <person name="Woyke T."/>
            <person name="Lynd L.R."/>
        </authorList>
    </citation>
    <scope>NUCLEOTIDE SEQUENCE [LARGE SCALE GENOMIC DNA]</scope>
    <source>
        <strain evidence="2">DSM 19732 / NBRC 101661 / EBR45</strain>
    </source>
</reference>
<dbReference type="Gene3D" id="1.10.150.240">
    <property type="entry name" value="Putative phosphatase, domain 2"/>
    <property type="match status" value="1"/>
</dbReference>
<evidence type="ECO:0000313" key="1">
    <source>
        <dbReference type="EMBL" id="AEV70003.1"/>
    </source>
</evidence>
<dbReference type="KEGG" id="ccl:Clocl_3524"/>
<dbReference type="NCBIfam" id="TIGR01509">
    <property type="entry name" value="HAD-SF-IA-v3"/>
    <property type="match status" value="1"/>
</dbReference>
<accession>G8LYL5</accession>
<evidence type="ECO:0000313" key="2">
    <source>
        <dbReference type="Proteomes" id="UP000005435"/>
    </source>
</evidence>
<dbReference type="AlphaFoldDB" id="G8LYL5"/>
<dbReference type="eggNOG" id="COG0637">
    <property type="taxonomic scope" value="Bacteria"/>
</dbReference>
<dbReference type="InterPro" id="IPR036412">
    <property type="entry name" value="HAD-like_sf"/>
</dbReference>
<dbReference type="STRING" id="720554.Clocl_3524"/>
<protein>
    <submittedName>
        <fullName evidence="1">Haloacid dehalogenase superfamily protein, subfamily IA, variant 3 with third motif having DD or ED</fullName>
    </submittedName>
</protein>
<dbReference type="Pfam" id="PF13419">
    <property type="entry name" value="HAD_2"/>
    <property type="match status" value="1"/>
</dbReference>
<dbReference type="SUPFAM" id="SSF56784">
    <property type="entry name" value="HAD-like"/>
    <property type="match status" value="1"/>
</dbReference>
<dbReference type="InterPro" id="IPR041492">
    <property type="entry name" value="HAD_2"/>
</dbReference>
<dbReference type="InterPro" id="IPR023198">
    <property type="entry name" value="PGP-like_dom2"/>
</dbReference>
<dbReference type="EMBL" id="CP003065">
    <property type="protein sequence ID" value="AEV70003.1"/>
    <property type="molecule type" value="Genomic_DNA"/>
</dbReference>
<dbReference type="CDD" id="cd07505">
    <property type="entry name" value="HAD_BPGM-like"/>
    <property type="match status" value="1"/>
</dbReference>
<dbReference type="InterPro" id="IPR006439">
    <property type="entry name" value="HAD-SF_hydro_IA"/>
</dbReference>
<dbReference type="GO" id="GO:0016791">
    <property type="term" value="F:phosphatase activity"/>
    <property type="evidence" value="ECO:0007669"/>
    <property type="project" value="TreeGrafter"/>
</dbReference>
<name>G8LYL5_ACECE</name>
<sequence>MQVLYRKINLITGEDMIKGVIFDIDGVILDSMPVWDKAGEMFLLNLGIQPEEGLAETLFCMSMSEGAKYLKERYRLDMNEDEIINGVNETIKDFYAHQVQLKEGVDQFLSGIRQHGIKIVAATSCDRPVFERALERLNVIRYFDRIFTSTEIGAGKVKPDIYIAAAEHMGTLPDETWVFEDALYAIKTVKNAGFKTVGVYDDSSKADWEEIKKISDLYFIKLDDVYTFLEKVST</sequence>
<dbReference type="Proteomes" id="UP000005435">
    <property type="component" value="Chromosome"/>
</dbReference>
<dbReference type="HOGENOM" id="CLU_045011_13_1_9"/>